<evidence type="ECO:0000256" key="3">
    <source>
        <dbReference type="ARBA" id="ARBA00023180"/>
    </source>
</evidence>
<name>A0AAV1RGK2_9ROSI</name>
<dbReference type="Proteomes" id="UP001314170">
    <property type="component" value="Unassembled WGS sequence"/>
</dbReference>
<protein>
    <recommendedName>
        <fullName evidence="7">COBRA-like protein</fullName>
    </recommendedName>
</protein>
<evidence type="ECO:0000256" key="2">
    <source>
        <dbReference type="ARBA" id="ARBA00022729"/>
    </source>
</evidence>
<dbReference type="PANTHER" id="PTHR31673">
    <property type="entry name" value="PROTEIN COBRA"/>
    <property type="match status" value="1"/>
</dbReference>
<dbReference type="EMBL" id="CAWUPB010000957">
    <property type="protein sequence ID" value="CAK7335347.1"/>
    <property type="molecule type" value="Genomic_DNA"/>
</dbReference>
<gene>
    <name evidence="5" type="ORF">DCAF_LOCUS10339</name>
</gene>
<dbReference type="GO" id="GO:0098552">
    <property type="term" value="C:side of membrane"/>
    <property type="evidence" value="ECO:0007669"/>
    <property type="project" value="UniProtKB-KW"/>
</dbReference>
<keyword evidence="2 4" id="KW-0732">Signal</keyword>
<dbReference type="PANTHER" id="PTHR31673:SF3">
    <property type="entry name" value="COBRA-LIKE PROTEIN 4"/>
    <property type="match status" value="1"/>
</dbReference>
<feature type="chain" id="PRO_5043651371" description="COBRA-like protein" evidence="4">
    <location>
        <begin position="27"/>
        <end position="291"/>
    </location>
</feature>
<sequence length="291" mass="32735">MSNSLYYNLLCHCILTQVAVINFSEAYDPLDPNGNITIKWDVLSWTPDGYVVVVTIYNYQRYRHTQAPGWSLVWTWAKDEVIWSMMGGQTTEQGDCFKLLQGGVINSWAQDPANAVSSFQLSVGSAGTSNKTVRLPRNITLKTPGPGYTCGLAKIVKPTTFITVDKRRVTQALNDTTMLWGIKSYNDVLMQAGRSGNVQLELLFRKDKAPTFTSQKGWAFPRRIYFNGDNCIMPIPWLPSVEFAILINLLPYSNNGFSVCQLQSQCPNGMTFSISLRSRCFFIISVSFCHF</sequence>
<evidence type="ECO:0000256" key="4">
    <source>
        <dbReference type="SAM" id="SignalP"/>
    </source>
</evidence>
<proteinExistence type="inferred from homology"/>
<dbReference type="InterPro" id="IPR006918">
    <property type="entry name" value="COBRA_pln"/>
</dbReference>
<dbReference type="AlphaFoldDB" id="A0AAV1RGK2"/>
<dbReference type="GO" id="GO:0052324">
    <property type="term" value="P:plant-type cell wall cellulose biosynthetic process"/>
    <property type="evidence" value="ECO:0007669"/>
    <property type="project" value="TreeGrafter"/>
</dbReference>
<evidence type="ECO:0000313" key="6">
    <source>
        <dbReference type="Proteomes" id="UP001314170"/>
    </source>
</evidence>
<organism evidence="5 6">
    <name type="scientific">Dovyalis caffra</name>
    <dbReference type="NCBI Taxonomy" id="77055"/>
    <lineage>
        <taxon>Eukaryota</taxon>
        <taxon>Viridiplantae</taxon>
        <taxon>Streptophyta</taxon>
        <taxon>Embryophyta</taxon>
        <taxon>Tracheophyta</taxon>
        <taxon>Spermatophyta</taxon>
        <taxon>Magnoliopsida</taxon>
        <taxon>eudicotyledons</taxon>
        <taxon>Gunneridae</taxon>
        <taxon>Pentapetalae</taxon>
        <taxon>rosids</taxon>
        <taxon>fabids</taxon>
        <taxon>Malpighiales</taxon>
        <taxon>Salicaceae</taxon>
        <taxon>Flacourtieae</taxon>
        <taxon>Dovyalis</taxon>
    </lineage>
</organism>
<dbReference type="GO" id="GO:0005886">
    <property type="term" value="C:plasma membrane"/>
    <property type="evidence" value="ECO:0007669"/>
    <property type="project" value="UniProtKB-SubCell"/>
</dbReference>
<dbReference type="GO" id="GO:0010215">
    <property type="term" value="P:cellulose microfibril organization"/>
    <property type="evidence" value="ECO:0007669"/>
    <property type="project" value="InterPro"/>
</dbReference>
<keyword evidence="3" id="KW-0325">Glycoprotein</keyword>
<comment type="similarity">
    <text evidence="1">Belongs to the COBRA family.</text>
</comment>
<comment type="caution">
    <text evidence="5">The sequence shown here is derived from an EMBL/GenBank/DDBJ whole genome shotgun (WGS) entry which is preliminary data.</text>
</comment>
<reference evidence="5 6" key="1">
    <citation type="submission" date="2024-01" db="EMBL/GenBank/DDBJ databases">
        <authorList>
            <person name="Waweru B."/>
        </authorList>
    </citation>
    <scope>NUCLEOTIDE SEQUENCE [LARGE SCALE GENOMIC DNA]</scope>
</reference>
<dbReference type="Pfam" id="PF04833">
    <property type="entry name" value="COBRA"/>
    <property type="match status" value="2"/>
</dbReference>
<accession>A0AAV1RGK2</accession>
<keyword evidence="6" id="KW-1185">Reference proteome</keyword>
<feature type="signal peptide" evidence="4">
    <location>
        <begin position="1"/>
        <end position="26"/>
    </location>
</feature>
<evidence type="ECO:0000313" key="5">
    <source>
        <dbReference type="EMBL" id="CAK7335347.1"/>
    </source>
</evidence>
<evidence type="ECO:0000256" key="1">
    <source>
        <dbReference type="ARBA" id="ARBA00005507"/>
    </source>
</evidence>
<evidence type="ECO:0008006" key="7">
    <source>
        <dbReference type="Google" id="ProtNLM"/>
    </source>
</evidence>